<evidence type="ECO:0000256" key="9">
    <source>
        <dbReference type="RuleBase" id="RU363032"/>
    </source>
</evidence>
<comment type="caution">
    <text evidence="11">The sequence shown here is derived from an EMBL/GenBank/DDBJ whole genome shotgun (WGS) entry which is preliminary data.</text>
</comment>
<keyword evidence="4" id="KW-1003">Cell membrane</keyword>
<keyword evidence="6" id="KW-0029">Amino-acid transport</keyword>
<dbReference type="GO" id="GO:0006865">
    <property type="term" value="P:amino acid transport"/>
    <property type="evidence" value="ECO:0007669"/>
    <property type="project" value="UniProtKB-KW"/>
</dbReference>
<feature type="transmembrane region" description="Helical" evidence="9">
    <location>
        <begin position="345"/>
        <end position="363"/>
    </location>
</feature>
<dbReference type="AlphaFoldDB" id="V4RAY7"/>
<proteinExistence type="inferred from homology"/>
<dbReference type="InterPro" id="IPR010065">
    <property type="entry name" value="AA_ABC_transptr_permease_3TM"/>
</dbReference>
<dbReference type="PROSITE" id="PS50928">
    <property type="entry name" value="ABC_TM1"/>
    <property type="match status" value="1"/>
</dbReference>
<evidence type="ECO:0000256" key="3">
    <source>
        <dbReference type="ARBA" id="ARBA00022448"/>
    </source>
</evidence>
<feature type="transmembrane region" description="Helical" evidence="9">
    <location>
        <begin position="94"/>
        <end position="122"/>
    </location>
</feature>
<name>V4RAY7_9HYPH</name>
<protein>
    <submittedName>
        <fullName evidence="11">Glutamate Aspartate transport system permease protein GltJ</fullName>
    </submittedName>
</protein>
<keyword evidence="5 9" id="KW-0812">Transmembrane</keyword>
<dbReference type="Gene3D" id="1.10.3720.10">
    <property type="entry name" value="MetI-like"/>
    <property type="match status" value="2"/>
</dbReference>
<dbReference type="EMBL" id="AWXZ01000039">
    <property type="protein sequence ID" value="ESR23341.1"/>
    <property type="molecule type" value="Genomic_DNA"/>
</dbReference>
<dbReference type="Pfam" id="PF00528">
    <property type="entry name" value="BPD_transp_1"/>
    <property type="match status" value="1"/>
</dbReference>
<dbReference type="PANTHER" id="PTHR30614:SF37">
    <property type="entry name" value="AMINO-ACID ABC TRANSPORTER PERMEASE PROTEIN YHDX-RELATED"/>
    <property type="match status" value="1"/>
</dbReference>
<feature type="domain" description="ABC transmembrane type-1" evidence="10">
    <location>
        <begin position="98"/>
        <end position="387"/>
    </location>
</feature>
<dbReference type="GO" id="GO:0022857">
    <property type="term" value="F:transmembrane transporter activity"/>
    <property type="evidence" value="ECO:0007669"/>
    <property type="project" value="InterPro"/>
</dbReference>
<keyword evidence="8 9" id="KW-0472">Membrane</keyword>
<evidence type="ECO:0000313" key="12">
    <source>
        <dbReference type="Proteomes" id="UP000017819"/>
    </source>
</evidence>
<keyword evidence="3 9" id="KW-0813">Transport</keyword>
<accession>V4RAY7</accession>
<feature type="transmembrane region" description="Helical" evidence="9">
    <location>
        <begin position="271"/>
        <end position="294"/>
    </location>
</feature>
<evidence type="ECO:0000259" key="10">
    <source>
        <dbReference type="PROSITE" id="PS50928"/>
    </source>
</evidence>
<dbReference type="RefSeq" id="WP_023433527.1">
    <property type="nucleotide sequence ID" value="NZ_AWXZ01000039.1"/>
</dbReference>
<feature type="transmembrane region" description="Helical" evidence="9">
    <location>
        <begin position="372"/>
        <end position="394"/>
    </location>
</feature>
<feature type="transmembrane region" description="Helical" evidence="9">
    <location>
        <begin position="143"/>
        <end position="161"/>
    </location>
</feature>
<dbReference type="InterPro" id="IPR035906">
    <property type="entry name" value="MetI-like_sf"/>
</dbReference>
<dbReference type="eggNOG" id="COG4597">
    <property type="taxonomic scope" value="Bacteria"/>
</dbReference>
<evidence type="ECO:0000256" key="6">
    <source>
        <dbReference type="ARBA" id="ARBA00022970"/>
    </source>
</evidence>
<keyword evidence="12" id="KW-1185">Reference proteome</keyword>
<evidence type="ECO:0000256" key="5">
    <source>
        <dbReference type="ARBA" id="ARBA00022692"/>
    </source>
</evidence>
<reference evidence="11 12" key="1">
    <citation type="journal article" date="2014" name="Genome Announc.">
        <title>Draft Genome Sequence of Lutibaculum baratangense Strain AMV1T, Isolated from a Mud Volcano in Andamans, India.</title>
        <authorList>
            <person name="Singh A."/>
            <person name="Sreenivas A."/>
            <person name="Sathyanarayana Reddy G."/>
            <person name="Pinnaka A.K."/>
            <person name="Shivaji S."/>
        </authorList>
    </citation>
    <scope>NUCLEOTIDE SEQUENCE [LARGE SCALE GENOMIC DNA]</scope>
    <source>
        <strain evidence="11 12">AMV1</strain>
    </source>
</reference>
<dbReference type="Proteomes" id="UP000017819">
    <property type="component" value="Unassembled WGS sequence"/>
</dbReference>
<sequence>MSVEGAAGRAAAAGGGGVAKARLLYDPRFRSWAFQIALVVAVVLFFFWIAGNAARNLQQANIASGFGFLDVRAGFVIAETPIHYTDNSTYGRAFLVGLLNTIIVAFLGIVFATVLGFVIGIARLSKNWLVARLATAYVEVMRNIPLLLQLLFWYKAVLAVLPSPRQGLELPLGVFLNNRGLFIPRPVMETGGGMLLGAIGIAALATYLLARWAKARRMRTGHSFPMLRVGLAIMLGLPFVVYVLAGAPITFDVPELQGFNFTGGKQVSPEFTALLLGLSIYTSAFIAEIVRAGILSVSRGQWEAAGALGVRYGRILRLIIIPQAMRVIIPPLTSQYLNLTKNSSLAVAIGYPDLVAVFAGTVLNQTGQAVEVILMTMAVYLTLSLLTSAFMNWFNARYALVER</sequence>
<dbReference type="PATRIC" id="fig|631454.5.peg.3369"/>
<feature type="transmembrane region" description="Helical" evidence="9">
    <location>
        <begin position="191"/>
        <end position="210"/>
    </location>
</feature>
<dbReference type="GO" id="GO:0043190">
    <property type="term" value="C:ATP-binding cassette (ABC) transporter complex"/>
    <property type="evidence" value="ECO:0007669"/>
    <property type="project" value="InterPro"/>
</dbReference>
<feature type="transmembrane region" description="Helical" evidence="9">
    <location>
        <begin position="32"/>
        <end position="50"/>
    </location>
</feature>
<dbReference type="CDD" id="cd06261">
    <property type="entry name" value="TM_PBP2"/>
    <property type="match status" value="1"/>
</dbReference>
<comment type="subcellular location">
    <subcellularLocation>
        <location evidence="1">Cell inner membrane</location>
        <topology evidence="1">Multi-pass membrane protein</topology>
    </subcellularLocation>
    <subcellularLocation>
        <location evidence="9">Cell membrane</location>
        <topology evidence="9">Multi-pass membrane protein</topology>
    </subcellularLocation>
</comment>
<dbReference type="NCBIfam" id="TIGR01726">
    <property type="entry name" value="HEQRo_perm_3TM"/>
    <property type="match status" value="1"/>
</dbReference>
<dbReference type="OrthoDB" id="9808531at2"/>
<feature type="transmembrane region" description="Helical" evidence="9">
    <location>
        <begin position="62"/>
        <end position="82"/>
    </location>
</feature>
<organism evidence="11 12">
    <name type="scientific">Lutibaculum baratangense AMV1</name>
    <dbReference type="NCBI Taxonomy" id="631454"/>
    <lineage>
        <taxon>Bacteria</taxon>
        <taxon>Pseudomonadati</taxon>
        <taxon>Pseudomonadota</taxon>
        <taxon>Alphaproteobacteria</taxon>
        <taxon>Hyphomicrobiales</taxon>
        <taxon>Tepidamorphaceae</taxon>
        <taxon>Lutibaculum</taxon>
    </lineage>
</organism>
<evidence type="ECO:0000256" key="7">
    <source>
        <dbReference type="ARBA" id="ARBA00022989"/>
    </source>
</evidence>
<dbReference type="PANTHER" id="PTHR30614">
    <property type="entry name" value="MEMBRANE COMPONENT OF AMINO ACID ABC TRANSPORTER"/>
    <property type="match status" value="1"/>
</dbReference>
<evidence type="ECO:0000256" key="1">
    <source>
        <dbReference type="ARBA" id="ARBA00004429"/>
    </source>
</evidence>
<dbReference type="SUPFAM" id="SSF161098">
    <property type="entry name" value="MetI-like"/>
    <property type="match status" value="2"/>
</dbReference>
<evidence type="ECO:0000256" key="4">
    <source>
        <dbReference type="ARBA" id="ARBA00022475"/>
    </source>
</evidence>
<comment type="similarity">
    <text evidence="2">Belongs to the binding-protein-dependent transport system permease family. HisMQ subfamily.</text>
</comment>
<gene>
    <name evidence="11" type="ORF">N177_3409</name>
</gene>
<dbReference type="InterPro" id="IPR043429">
    <property type="entry name" value="ArtM/GltK/GlnP/TcyL/YhdX-like"/>
</dbReference>
<keyword evidence="7 9" id="KW-1133">Transmembrane helix</keyword>
<evidence type="ECO:0000256" key="8">
    <source>
        <dbReference type="ARBA" id="ARBA00023136"/>
    </source>
</evidence>
<evidence type="ECO:0000256" key="2">
    <source>
        <dbReference type="ARBA" id="ARBA00010072"/>
    </source>
</evidence>
<evidence type="ECO:0000313" key="11">
    <source>
        <dbReference type="EMBL" id="ESR23341.1"/>
    </source>
</evidence>
<dbReference type="STRING" id="631454.N177_3409"/>
<dbReference type="InterPro" id="IPR000515">
    <property type="entry name" value="MetI-like"/>
</dbReference>
<feature type="transmembrane region" description="Helical" evidence="9">
    <location>
        <begin position="231"/>
        <end position="251"/>
    </location>
</feature>